<dbReference type="RefSeq" id="WP_346186356.1">
    <property type="nucleotide sequence ID" value="NZ_BAABCE010000027.1"/>
</dbReference>
<reference evidence="3" key="1">
    <citation type="journal article" date="2019" name="Int. J. Syst. Evol. Microbiol.">
        <title>The Global Catalogue of Microorganisms (GCM) 10K type strain sequencing project: providing services to taxonomists for standard genome sequencing and annotation.</title>
        <authorList>
            <consortium name="The Broad Institute Genomics Platform"/>
            <consortium name="The Broad Institute Genome Sequencing Center for Infectious Disease"/>
            <person name="Wu L."/>
            <person name="Ma J."/>
        </authorList>
    </citation>
    <scope>NUCLEOTIDE SEQUENCE [LARGE SCALE GENOMIC DNA]</scope>
    <source>
        <strain evidence="3">JCM 17656</strain>
    </source>
</reference>
<dbReference type="InterPro" id="IPR050678">
    <property type="entry name" value="DNA_Partitioning_ATPase"/>
</dbReference>
<dbReference type="SUPFAM" id="SSF52540">
    <property type="entry name" value="P-loop containing nucleoside triphosphate hydrolases"/>
    <property type="match status" value="1"/>
</dbReference>
<accession>A0ABP6YW08</accession>
<organism evidence="2 3">
    <name type="scientific">Streptomyces osmaniensis</name>
    <dbReference type="NCBI Taxonomy" id="593134"/>
    <lineage>
        <taxon>Bacteria</taxon>
        <taxon>Bacillati</taxon>
        <taxon>Actinomycetota</taxon>
        <taxon>Actinomycetes</taxon>
        <taxon>Kitasatosporales</taxon>
        <taxon>Streptomycetaceae</taxon>
        <taxon>Streptomyces</taxon>
    </lineage>
</organism>
<keyword evidence="3" id="KW-1185">Reference proteome</keyword>
<evidence type="ECO:0000259" key="1">
    <source>
        <dbReference type="Pfam" id="PF13614"/>
    </source>
</evidence>
<dbReference type="PANTHER" id="PTHR13696">
    <property type="entry name" value="P-LOOP CONTAINING NUCLEOSIDE TRIPHOSPHATE HYDROLASE"/>
    <property type="match status" value="1"/>
</dbReference>
<dbReference type="InterPro" id="IPR025669">
    <property type="entry name" value="AAA_dom"/>
</dbReference>
<dbReference type="Pfam" id="PF13614">
    <property type="entry name" value="AAA_31"/>
    <property type="match status" value="1"/>
</dbReference>
<evidence type="ECO:0000313" key="2">
    <source>
        <dbReference type="EMBL" id="GAA3591130.1"/>
    </source>
</evidence>
<dbReference type="Proteomes" id="UP001500707">
    <property type="component" value="Unassembled WGS sequence"/>
</dbReference>
<dbReference type="EMBL" id="BAABCE010000027">
    <property type="protein sequence ID" value="GAA3591130.1"/>
    <property type="molecule type" value="Genomic_DNA"/>
</dbReference>
<comment type="caution">
    <text evidence="2">The sequence shown here is derived from an EMBL/GenBank/DDBJ whole genome shotgun (WGS) entry which is preliminary data.</text>
</comment>
<dbReference type="Gene3D" id="3.40.50.300">
    <property type="entry name" value="P-loop containing nucleotide triphosphate hydrolases"/>
    <property type="match status" value="1"/>
</dbReference>
<dbReference type="PANTHER" id="PTHR13696:SF99">
    <property type="entry name" value="COBYRINIC ACID AC-DIAMIDE SYNTHASE"/>
    <property type="match status" value="1"/>
</dbReference>
<evidence type="ECO:0000313" key="3">
    <source>
        <dbReference type="Proteomes" id="UP001500707"/>
    </source>
</evidence>
<protein>
    <submittedName>
        <fullName evidence="2">ParA family protein</fullName>
    </submittedName>
</protein>
<dbReference type="CDD" id="cd02042">
    <property type="entry name" value="ParAB_family"/>
    <property type="match status" value="1"/>
</dbReference>
<gene>
    <name evidence="2" type="ORF">GCM10022295_85980</name>
</gene>
<proteinExistence type="predicted"/>
<name>A0ABP6YW08_9ACTN</name>
<dbReference type="InterPro" id="IPR027417">
    <property type="entry name" value="P-loop_NTPase"/>
</dbReference>
<sequence>MTHPSTDEAREKLLVNLTPELRRDLRIRAAEHGLNMQDAASNAIALWLETDAVETEVDTKGSKSWGVFLPAGGPARFTQACESRGITKVQGMAQAITRWLTMHPSPSQRLVSQPVKRILVGNQKGGVGKTFVAAGLAQAMAEAGLRVLLVDYDPQGHLTSRLQIPGLPEGADSLLKHMLGEADKHLARSLVALPQERFGGRLHILPASKDAFLMDAKLALLQVGRDTCLARALAPLEDGYDVIVLDGPPNLGLAIDLAINYVQRRPGELIDHSGILMPVWSDRSSFDAYEMLNEQIGTHCRMTGAVVDQLGFVVNAYDARKGVVTRSFYDGWNELTTPGVLATLKDAIEGREASDYQVPLLEHAPESAQAETMRALAKELAA</sequence>
<feature type="domain" description="AAA" evidence="1">
    <location>
        <begin position="116"/>
        <end position="258"/>
    </location>
</feature>